<dbReference type="InterPro" id="IPR050096">
    <property type="entry name" value="Bacterial_rp_bL28"/>
</dbReference>
<dbReference type="PANTHER" id="PTHR39080">
    <property type="entry name" value="50S RIBOSOMAL PROTEIN L28"/>
    <property type="match status" value="1"/>
</dbReference>
<sequence>MSKVCEVCGKHTVAGRSISHSHRTVNRKFKANIQSVNVVTDGHRQKKNVCTTCLKSAKVARS</sequence>
<dbReference type="RefSeq" id="WP_066305965.1">
    <property type="nucleotide sequence ID" value="NZ_KQ959507.1"/>
</dbReference>
<dbReference type="EMBL" id="LSCR01000029">
    <property type="protein sequence ID" value="KXB33893.1"/>
    <property type="molecule type" value="Genomic_DNA"/>
</dbReference>
<evidence type="ECO:0000256" key="1">
    <source>
        <dbReference type="ARBA" id="ARBA00008760"/>
    </source>
</evidence>
<dbReference type="GO" id="GO:0005840">
    <property type="term" value="C:ribosome"/>
    <property type="evidence" value="ECO:0007669"/>
    <property type="project" value="UniProtKB-KW"/>
</dbReference>
<dbReference type="InterPro" id="IPR037147">
    <property type="entry name" value="Ribosomal_bL28_sf"/>
</dbReference>
<dbReference type="Gene3D" id="2.30.170.40">
    <property type="entry name" value="Ribosomal protein L28/L24"/>
    <property type="match status" value="1"/>
</dbReference>
<comment type="similarity">
    <text evidence="1 5">Belongs to the bacterial ribosomal protein bL28 family.</text>
</comment>
<keyword evidence="2 5" id="KW-0689">Ribosomal protein</keyword>
<dbReference type="GO" id="GO:1990904">
    <property type="term" value="C:ribonucleoprotein complex"/>
    <property type="evidence" value="ECO:0007669"/>
    <property type="project" value="UniProtKB-KW"/>
</dbReference>
<dbReference type="Gene3D" id="2.20.150.30">
    <property type="match status" value="1"/>
</dbReference>
<dbReference type="SUPFAM" id="SSF143800">
    <property type="entry name" value="L28p-like"/>
    <property type="match status" value="1"/>
</dbReference>
<dbReference type="HAMAP" id="MF_00373">
    <property type="entry name" value="Ribosomal_bL28"/>
    <property type="match status" value="1"/>
</dbReference>
<name>A0A133XSH1_9ACTN</name>
<evidence type="ECO:0000256" key="4">
    <source>
        <dbReference type="ARBA" id="ARBA00035174"/>
    </source>
</evidence>
<dbReference type="GO" id="GO:0003735">
    <property type="term" value="F:structural constituent of ribosome"/>
    <property type="evidence" value="ECO:0007669"/>
    <property type="project" value="InterPro"/>
</dbReference>
<comment type="caution">
    <text evidence="6">The sequence shown here is derived from an EMBL/GenBank/DDBJ whole genome shotgun (WGS) entry which is preliminary data.</text>
</comment>
<dbReference type="AlphaFoldDB" id="A0A133XSH1"/>
<dbReference type="InterPro" id="IPR001383">
    <property type="entry name" value="Ribosomal_bL28_bact-type"/>
</dbReference>
<evidence type="ECO:0000256" key="3">
    <source>
        <dbReference type="ARBA" id="ARBA00023274"/>
    </source>
</evidence>
<evidence type="ECO:0000313" key="7">
    <source>
        <dbReference type="Proteomes" id="UP000070675"/>
    </source>
</evidence>
<dbReference type="STRING" id="1393034.HMPREF3192_01123"/>
<evidence type="ECO:0000256" key="5">
    <source>
        <dbReference type="HAMAP-Rule" id="MF_00373"/>
    </source>
</evidence>
<keyword evidence="3 5" id="KW-0687">Ribonucleoprotein</keyword>
<organism evidence="6 7">
    <name type="scientific">Atopobium deltae</name>
    <dbReference type="NCBI Taxonomy" id="1393034"/>
    <lineage>
        <taxon>Bacteria</taxon>
        <taxon>Bacillati</taxon>
        <taxon>Actinomycetota</taxon>
        <taxon>Coriobacteriia</taxon>
        <taxon>Coriobacteriales</taxon>
        <taxon>Atopobiaceae</taxon>
        <taxon>Atopobium</taxon>
    </lineage>
</organism>
<dbReference type="OrthoDB" id="9805609at2"/>
<dbReference type="PANTHER" id="PTHR39080:SF1">
    <property type="entry name" value="LARGE RIBOSOMAL SUBUNIT PROTEIN BL28A"/>
    <property type="match status" value="1"/>
</dbReference>
<evidence type="ECO:0000256" key="2">
    <source>
        <dbReference type="ARBA" id="ARBA00022980"/>
    </source>
</evidence>
<dbReference type="GO" id="GO:0006412">
    <property type="term" value="P:translation"/>
    <property type="evidence" value="ECO:0007669"/>
    <property type="project" value="UniProtKB-UniRule"/>
</dbReference>
<dbReference type="InterPro" id="IPR026569">
    <property type="entry name" value="Ribosomal_bL28"/>
</dbReference>
<keyword evidence="7" id="KW-1185">Reference proteome</keyword>
<dbReference type="PATRIC" id="fig|1393034.3.peg.1092"/>
<dbReference type="Pfam" id="PF00830">
    <property type="entry name" value="Ribosomal_L28"/>
    <property type="match status" value="1"/>
</dbReference>
<reference evidence="7" key="1">
    <citation type="submission" date="2016-01" db="EMBL/GenBank/DDBJ databases">
        <authorList>
            <person name="Mitreva M."/>
            <person name="Pepin K.H."/>
            <person name="Mihindukulasuriya K.A."/>
            <person name="Fulton R."/>
            <person name="Fronick C."/>
            <person name="O'Laughlin M."/>
            <person name="Miner T."/>
            <person name="Herter B."/>
            <person name="Rosa B.A."/>
            <person name="Cordes M."/>
            <person name="Tomlinson C."/>
            <person name="Wollam A."/>
            <person name="Palsikar V.B."/>
            <person name="Mardis E.R."/>
            <person name="Wilson R.K."/>
        </authorList>
    </citation>
    <scope>NUCLEOTIDE SEQUENCE [LARGE SCALE GENOMIC DNA]</scope>
    <source>
        <strain evidence="7">DNF00019</strain>
    </source>
</reference>
<dbReference type="Proteomes" id="UP000070675">
    <property type="component" value="Unassembled WGS sequence"/>
</dbReference>
<accession>A0A133XSH1</accession>
<gene>
    <name evidence="5" type="primary">rpmB</name>
    <name evidence="6" type="ORF">HMPREF3192_01123</name>
</gene>
<dbReference type="NCBIfam" id="TIGR00009">
    <property type="entry name" value="L28"/>
    <property type="match status" value="1"/>
</dbReference>
<evidence type="ECO:0000313" key="6">
    <source>
        <dbReference type="EMBL" id="KXB33893.1"/>
    </source>
</evidence>
<protein>
    <recommendedName>
        <fullName evidence="4 5">Large ribosomal subunit protein bL28</fullName>
    </recommendedName>
</protein>
<proteinExistence type="inferred from homology"/>
<dbReference type="InterPro" id="IPR034704">
    <property type="entry name" value="Ribosomal_bL28/bL31-like_sf"/>
</dbReference>